<evidence type="ECO:0000313" key="3">
    <source>
        <dbReference type="Proteomes" id="UP000234479"/>
    </source>
</evidence>
<accession>A0A2N5DQ25</accession>
<keyword evidence="3" id="KW-1185">Reference proteome</keyword>
<name>A0A2N5DQ25_9CAUL</name>
<keyword evidence="1" id="KW-0812">Transmembrane</keyword>
<comment type="caution">
    <text evidence="2">The sequence shown here is derived from an EMBL/GenBank/DDBJ whole genome shotgun (WGS) entry which is preliminary data.</text>
</comment>
<keyword evidence="1" id="KW-1133">Transmembrane helix</keyword>
<dbReference type="RefSeq" id="WP_101716716.1">
    <property type="nucleotide sequence ID" value="NZ_PJRS01000010.1"/>
</dbReference>
<dbReference type="EMBL" id="PJRS01000010">
    <property type="protein sequence ID" value="PLR28163.1"/>
    <property type="molecule type" value="Genomic_DNA"/>
</dbReference>
<protein>
    <submittedName>
        <fullName evidence="2">Uncharacterized protein</fullName>
    </submittedName>
</protein>
<dbReference type="Proteomes" id="UP000234479">
    <property type="component" value="Unassembled WGS sequence"/>
</dbReference>
<sequence>MKVPTISFVDGLLVTLVLAVLVALAWNFDPFGRRQAAEVRAGAAEVQADISTAAAGVAGSTAVQTLSINRRAEEAQDALDASTDPDDDLAAWSAGIDRVRDAGGAADHSGPR</sequence>
<dbReference type="AlphaFoldDB" id="A0A2N5DQ25"/>
<feature type="transmembrane region" description="Helical" evidence="1">
    <location>
        <begin position="6"/>
        <end position="26"/>
    </location>
</feature>
<proteinExistence type="predicted"/>
<reference evidence="2 3" key="1">
    <citation type="submission" date="2017-12" db="EMBL/GenBank/DDBJ databases">
        <title>The genome sequence of Caulobacter sp. 410.</title>
        <authorList>
            <person name="Gao J."/>
            <person name="Mao X."/>
            <person name="Sun J."/>
        </authorList>
    </citation>
    <scope>NUCLEOTIDE SEQUENCE [LARGE SCALE GENOMIC DNA]</scope>
    <source>
        <strain evidence="2 3">410</strain>
    </source>
</reference>
<keyword evidence="1" id="KW-0472">Membrane</keyword>
<evidence type="ECO:0000313" key="2">
    <source>
        <dbReference type="EMBL" id="PLR28163.1"/>
    </source>
</evidence>
<gene>
    <name evidence="2" type="ORF">SGCZBJ_03910</name>
</gene>
<organism evidence="2 3">
    <name type="scientific">Caulobacter zeae</name>
    <dbReference type="NCBI Taxonomy" id="2055137"/>
    <lineage>
        <taxon>Bacteria</taxon>
        <taxon>Pseudomonadati</taxon>
        <taxon>Pseudomonadota</taxon>
        <taxon>Alphaproteobacteria</taxon>
        <taxon>Caulobacterales</taxon>
        <taxon>Caulobacteraceae</taxon>
        <taxon>Caulobacter</taxon>
    </lineage>
</organism>
<evidence type="ECO:0000256" key="1">
    <source>
        <dbReference type="SAM" id="Phobius"/>
    </source>
</evidence>